<keyword evidence="4" id="KW-0456">Lyase</keyword>
<dbReference type="PANTHER" id="PTHR33337:SF40">
    <property type="entry name" value="CENP-V_GFA DOMAIN-CONTAINING PROTEIN-RELATED"/>
    <property type="match status" value="1"/>
</dbReference>
<protein>
    <recommendedName>
        <fullName evidence="5">CENP-V/GFA domain-containing protein</fullName>
    </recommendedName>
</protein>
<evidence type="ECO:0000256" key="4">
    <source>
        <dbReference type="ARBA" id="ARBA00023239"/>
    </source>
</evidence>
<dbReference type="RefSeq" id="WP_133572364.1">
    <property type="nucleotide sequence ID" value="NZ_SNYR01000002.1"/>
</dbReference>
<evidence type="ECO:0000313" key="7">
    <source>
        <dbReference type="Proteomes" id="UP000295391"/>
    </source>
</evidence>
<evidence type="ECO:0000256" key="3">
    <source>
        <dbReference type="ARBA" id="ARBA00022833"/>
    </source>
</evidence>
<evidence type="ECO:0000256" key="2">
    <source>
        <dbReference type="ARBA" id="ARBA00022723"/>
    </source>
</evidence>
<keyword evidence="7" id="KW-1185">Reference proteome</keyword>
<dbReference type="SUPFAM" id="SSF51316">
    <property type="entry name" value="Mss4-like"/>
    <property type="match status" value="1"/>
</dbReference>
<dbReference type="InterPro" id="IPR011057">
    <property type="entry name" value="Mss4-like_sf"/>
</dbReference>
<feature type="domain" description="CENP-V/GFA" evidence="5">
    <location>
        <begin position="2"/>
        <end position="118"/>
    </location>
</feature>
<dbReference type="InterPro" id="IPR006913">
    <property type="entry name" value="CENP-V/GFA"/>
</dbReference>
<organism evidence="6 7">
    <name type="scientific">Maritalea mobilis</name>
    <dbReference type="NCBI Taxonomy" id="483324"/>
    <lineage>
        <taxon>Bacteria</taxon>
        <taxon>Pseudomonadati</taxon>
        <taxon>Pseudomonadota</taxon>
        <taxon>Alphaproteobacteria</taxon>
        <taxon>Hyphomicrobiales</taxon>
        <taxon>Devosiaceae</taxon>
        <taxon>Maritalea</taxon>
    </lineage>
</organism>
<dbReference type="GO" id="GO:0046872">
    <property type="term" value="F:metal ion binding"/>
    <property type="evidence" value="ECO:0007669"/>
    <property type="project" value="UniProtKB-KW"/>
</dbReference>
<comment type="caution">
    <text evidence="6">The sequence shown here is derived from an EMBL/GenBank/DDBJ whole genome shotgun (WGS) entry which is preliminary data.</text>
</comment>
<evidence type="ECO:0000256" key="1">
    <source>
        <dbReference type="ARBA" id="ARBA00005495"/>
    </source>
</evidence>
<dbReference type="Proteomes" id="UP000295391">
    <property type="component" value="Unassembled WGS sequence"/>
</dbReference>
<dbReference type="Pfam" id="PF04828">
    <property type="entry name" value="GFA"/>
    <property type="match status" value="1"/>
</dbReference>
<proteinExistence type="inferred from homology"/>
<evidence type="ECO:0000313" key="6">
    <source>
        <dbReference type="EMBL" id="TDQ63698.1"/>
    </source>
</evidence>
<name>A0A4R6VJK9_9HYPH</name>
<dbReference type="PROSITE" id="PS51891">
    <property type="entry name" value="CENP_V_GFA"/>
    <property type="match status" value="1"/>
</dbReference>
<keyword evidence="3" id="KW-0862">Zinc</keyword>
<dbReference type="AlphaFoldDB" id="A0A4R6VJK9"/>
<keyword evidence="2" id="KW-0479">Metal-binding</keyword>
<dbReference type="EMBL" id="SNYR01000002">
    <property type="protein sequence ID" value="TDQ63698.1"/>
    <property type="molecule type" value="Genomic_DNA"/>
</dbReference>
<dbReference type="OrthoDB" id="9807246at2"/>
<dbReference type="Gene3D" id="3.90.1590.10">
    <property type="entry name" value="glutathione-dependent formaldehyde- activating enzyme (gfa)"/>
    <property type="match status" value="1"/>
</dbReference>
<sequence>MAKGECNCGAVAFEIHKPIQDVIICHCSICRKATGNNGMALVLAMNEDFTWLRGQEHIQYWKKPDADWEGWFCQICGSTLPGRNDDTKLYVPVGLITEGGENLRVAHHIFTHSRAAWDEIGDNGKQHPHAFGSGDRAK</sequence>
<comment type="similarity">
    <text evidence="1">Belongs to the Gfa family.</text>
</comment>
<accession>A0A4R6VJK9</accession>
<reference evidence="6 7" key="1">
    <citation type="submission" date="2019-03" db="EMBL/GenBank/DDBJ databases">
        <title>Genomic Encyclopedia of Type Strains, Phase III (KMG-III): the genomes of soil and plant-associated and newly described type strains.</title>
        <authorList>
            <person name="Whitman W."/>
        </authorList>
    </citation>
    <scope>NUCLEOTIDE SEQUENCE [LARGE SCALE GENOMIC DNA]</scope>
    <source>
        <strain evidence="6 7">CGMCC 1.7002</strain>
    </source>
</reference>
<dbReference type="PANTHER" id="PTHR33337">
    <property type="entry name" value="GFA DOMAIN-CONTAINING PROTEIN"/>
    <property type="match status" value="1"/>
</dbReference>
<gene>
    <name evidence="6" type="ORF">ATL17_1706</name>
</gene>
<evidence type="ECO:0000259" key="5">
    <source>
        <dbReference type="PROSITE" id="PS51891"/>
    </source>
</evidence>
<dbReference type="GO" id="GO:0016846">
    <property type="term" value="F:carbon-sulfur lyase activity"/>
    <property type="evidence" value="ECO:0007669"/>
    <property type="project" value="InterPro"/>
</dbReference>